<feature type="compositionally biased region" description="Basic residues" evidence="1">
    <location>
        <begin position="80"/>
        <end position="90"/>
    </location>
</feature>
<dbReference type="WBParaSite" id="ACRNAN_Path_106.g385.t1">
    <property type="protein sequence ID" value="ACRNAN_Path_106.g385.t1"/>
    <property type="gene ID" value="ACRNAN_Path_106.g385"/>
</dbReference>
<sequence length="103" mass="11434">MPDCPSETPDKPQYFGCDLFDCVVSGKNCESKGMKCVCLDSTGYSNGCCIPLPKENSTVDQPKEKSKVDKSGSSESSEKHSKRKAKKHSKILKKIKNYFFNDS</sequence>
<organism evidence="2 3">
    <name type="scientific">Acrobeloides nanus</name>
    <dbReference type="NCBI Taxonomy" id="290746"/>
    <lineage>
        <taxon>Eukaryota</taxon>
        <taxon>Metazoa</taxon>
        <taxon>Ecdysozoa</taxon>
        <taxon>Nematoda</taxon>
        <taxon>Chromadorea</taxon>
        <taxon>Rhabditida</taxon>
        <taxon>Tylenchina</taxon>
        <taxon>Cephalobomorpha</taxon>
        <taxon>Cephaloboidea</taxon>
        <taxon>Cephalobidae</taxon>
        <taxon>Acrobeloides</taxon>
    </lineage>
</organism>
<dbReference type="AlphaFoldDB" id="A0A914BUY1"/>
<evidence type="ECO:0000313" key="3">
    <source>
        <dbReference type="WBParaSite" id="ACRNAN_Path_106.g385.t1"/>
    </source>
</evidence>
<feature type="region of interest" description="Disordered" evidence="1">
    <location>
        <begin position="53"/>
        <end position="90"/>
    </location>
</feature>
<name>A0A914BUY1_9BILA</name>
<proteinExistence type="predicted"/>
<accession>A0A914BUY1</accession>
<reference evidence="3" key="1">
    <citation type="submission" date="2022-11" db="UniProtKB">
        <authorList>
            <consortium name="WormBaseParasite"/>
        </authorList>
    </citation>
    <scope>IDENTIFICATION</scope>
</reference>
<evidence type="ECO:0000313" key="2">
    <source>
        <dbReference type="Proteomes" id="UP000887540"/>
    </source>
</evidence>
<evidence type="ECO:0000256" key="1">
    <source>
        <dbReference type="SAM" id="MobiDB-lite"/>
    </source>
</evidence>
<protein>
    <submittedName>
        <fullName evidence="3">Uncharacterized protein</fullName>
    </submittedName>
</protein>
<dbReference type="Proteomes" id="UP000887540">
    <property type="component" value="Unplaced"/>
</dbReference>
<keyword evidence="2" id="KW-1185">Reference proteome</keyword>
<feature type="compositionally biased region" description="Basic and acidic residues" evidence="1">
    <location>
        <begin position="61"/>
        <end position="79"/>
    </location>
</feature>